<feature type="coiled-coil region" evidence="1">
    <location>
        <begin position="93"/>
        <end position="125"/>
    </location>
</feature>
<dbReference type="AlphaFoldDB" id="A0A7S3DAG5"/>
<dbReference type="GO" id="GO:0031146">
    <property type="term" value="P:SCF-dependent proteasomal ubiquitin-dependent protein catabolic process"/>
    <property type="evidence" value="ECO:0007669"/>
    <property type="project" value="TreeGrafter"/>
</dbReference>
<feature type="region of interest" description="Disordered" evidence="2">
    <location>
        <begin position="551"/>
        <end position="576"/>
    </location>
</feature>
<name>A0A7S3DAG5_9EUKA</name>
<feature type="domain" description="F-box/LRR-repeat protein 15-like leucin rich repeat" evidence="3">
    <location>
        <begin position="605"/>
        <end position="798"/>
    </location>
</feature>
<dbReference type="InterPro" id="IPR032675">
    <property type="entry name" value="LRR_dom_sf"/>
</dbReference>
<protein>
    <recommendedName>
        <fullName evidence="3">F-box/LRR-repeat protein 15-like leucin rich repeat domain-containing protein</fullName>
    </recommendedName>
</protein>
<evidence type="ECO:0000256" key="1">
    <source>
        <dbReference type="SAM" id="Coils"/>
    </source>
</evidence>
<dbReference type="Pfam" id="PF25372">
    <property type="entry name" value="DUF7885"/>
    <property type="match status" value="1"/>
</dbReference>
<sequence length="946" mass="105177">MSVRARKSTRQKSQAELTVFEILDSKRAYKNIDDLPDDERDMEEKRISQLRTLTKAVVRLQRFYLRIRPVLEERKRRKRVLQRTRDGFASVEFQLAQEERRAKERDRVEKEKEEAERAVQKRKVTFGKTGRVGWNSAKGRPYRPLSKPVLDLKVVPTKVGAHKERGRERREASAEPVFDIEPSKPQSSLVLQERYKYYRAGIYKARQKLTIRLEVEEGDADLVASAGHQYPSLSNGKYTWKSMGEGDDIIVIKPDDPDYIVGDIFIGVYGLEPVNRFKLSVSLHMERVQPKDVIPFDAIRQALNLSSSRVKGMRAGLPYKTAIEREAHVLRLKEQREWEQWQMREKEVRRRKGLTGESHGKFGKPPFLLSGRRPATSESTAADSGRKEYVGGSVTGSRLPSATPLADKKQRPGTAAPRVANDTPTRKNAASSPNVGGAKKEKPRPFSALMRNEQEDVDNGIDAMLRLRVTSGLLEAGANQGQPEWALPGGRHGGKSGESGVNTSLKEARSMAGSMLSRFEQAFEIGAREGEEVGEGQERGEERIESARLTAAVGGQGGGRKDNWASSPLKKRGGVRESWNDRQMLTVARSTQALAITSINTARQMSGQTGVTDSGIITFAAKCRKVEYANFSFCAHLSSKILTEGAAKSWPFLSTLILRDCTGIGDSGLVAVSSRCHSLQHVDVGGCRRVTDKATTSLVKNLRLLSLNLTSTRISDITLTAIAEMGESMEVLVLAGCRDITRDGVLKICAACSTLRFLSLAGVACIDNFCIQTLFSTAPSLEALNVALCARLTDEMIEDPNEDMVKLPPFFRQLNITGCRRITDACISKLLAACPIMEELKLAWCKSLSSASLSAIAAQCAKIRFLEVGWWKEISDDALLTMLRTCSQVETLYLGGCDSLSERTLREVTHLKHLRWLEVYGCGRVTVSSIQYIKQQIPRCHVSVQK</sequence>
<feature type="compositionally biased region" description="Polar residues" evidence="2">
    <location>
        <begin position="422"/>
        <end position="434"/>
    </location>
</feature>
<keyword evidence="1" id="KW-0175">Coiled coil</keyword>
<dbReference type="SUPFAM" id="SSF52047">
    <property type="entry name" value="RNI-like"/>
    <property type="match status" value="1"/>
</dbReference>
<dbReference type="InterPro" id="IPR006553">
    <property type="entry name" value="Leu-rich_rpt_Cys-con_subtyp"/>
</dbReference>
<proteinExistence type="predicted"/>
<accession>A0A7S3DAG5</accession>
<dbReference type="PANTHER" id="PTHR13318">
    <property type="entry name" value="PARTNER OF PAIRED, ISOFORM B-RELATED"/>
    <property type="match status" value="1"/>
</dbReference>
<dbReference type="InterPro" id="IPR057207">
    <property type="entry name" value="FBXL15_LRR"/>
</dbReference>
<feature type="region of interest" description="Disordered" evidence="2">
    <location>
        <begin position="348"/>
        <end position="455"/>
    </location>
</feature>
<organism evidence="4">
    <name type="scientific">Palpitomonas bilix</name>
    <dbReference type="NCBI Taxonomy" id="652834"/>
    <lineage>
        <taxon>Eukaryota</taxon>
        <taxon>Eukaryota incertae sedis</taxon>
    </lineage>
</organism>
<evidence type="ECO:0000313" key="4">
    <source>
        <dbReference type="EMBL" id="CAE0251685.1"/>
    </source>
</evidence>
<dbReference type="Gene3D" id="3.80.10.10">
    <property type="entry name" value="Ribonuclease Inhibitor"/>
    <property type="match status" value="2"/>
</dbReference>
<feature type="region of interest" description="Disordered" evidence="2">
    <location>
        <begin position="479"/>
        <end position="502"/>
    </location>
</feature>
<dbReference type="EMBL" id="HBIB01021424">
    <property type="protein sequence ID" value="CAE0251685.1"/>
    <property type="molecule type" value="Transcribed_RNA"/>
</dbReference>
<dbReference type="SMART" id="SM00367">
    <property type="entry name" value="LRR_CC"/>
    <property type="match status" value="6"/>
</dbReference>
<evidence type="ECO:0000259" key="3">
    <source>
        <dbReference type="Pfam" id="PF25372"/>
    </source>
</evidence>
<evidence type="ECO:0000256" key="2">
    <source>
        <dbReference type="SAM" id="MobiDB-lite"/>
    </source>
</evidence>
<gene>
    <name evidence="4" type="ORF">PBIL07802_LOCUS13909</name>
</gene>
<dbReference type="GO" id="GO:0019005">
    <property type="term" value="C:SCF ubiquitin ligase complex"/>
    <property type="evidence" value="ECO:0007669"/>
    <property type="project" value="TreeGrafter"/>
</dbReference>
<reference evidence="4" key="1">
    <citation type="submission" date="2021-01" db="EMBL/GenBank/DDBJ databases">
        <authorList>
            <person name="Corre E."/>
            <person name="Pelletier E."/>
            <person name="Niang G."/>
            <person name="Scheremetjew M."/>
            <person name="Finn R."/>
            <person name="Kale V."/>
            <person name="Holt S."/>
            <person name="Cochrane G."/>
            <person name="Meng A."/>
            <person name="Brown T."/>
            <person name="Cohen L."/>
        </authorList>
    </citation>
    <scope>NUCLEOTIDE SEQUENCE</scope>
    <source>
        <strain evidence="4">NIES-2562</strain>
    </source>
</reference>